<accession>A0A7K3M7Z5</accession>
<evidence type="ECO:0000313" key="1">
    <source>
        <dbReference type="EMBL" id="NDL59443.1"/>
    </source>
</evidence>
<dbReference type="AlphaFoldDB" id="A0A7K3M7Z5"/>
<dbReference type="EMBL" id="WLZY01000007">
    <property type="protein sequence ID" value="NDL59443.1"/>
    <property type="molecule type" value="Genomic_DNA"/>
</dbReference>
<dbReference type="NCBIfam" id="TIGR01509">
    <property type="entry name" value="HAD-SF-IA-v3"/>
    <property type="match status" value="1"/>
</dbReference>
<dbReference type="InterPro" id="IPR006439">
    <property type="entry name" value="HAD-SF_hydro_IA"/>
</dbReference>
<keyword evidence="1" id="KW-0378">Hydrolase</keyword>
<reference evidence="1 2" key="1">
    <citation type="submission" date="2019-11" db="EMBL/GenBank/DDBJ databases">
        <authorList>
            <person name="Li X.-J."/>
            <person name="Feng X.-M."/>
        </authorList>
    </citation>
    <scope>NUCLEOTIDE SEQUENCE [LARGE SCALE GENOMIC DNA]</scope>
    <source>
        <strain evidence="1 2">XMNu-373</strain>
    </source>
</reference>
<evidence type="ECO:0000313" key="2">
    <source>
        <dbReference type="Proteomes" id="UP000460435"/>
    </source>
</evidence>
<protein>
    <submittedName>
        <fullName evidence="1">HAD-IA family hydrolase</fullName>
    </submittedName>
</protein>
<gene>
    <name evidence="1" type="ORF">F7O44_20430</name>
</gene>
<dbReference type="GO" id="GO:0016787">
    <property type="term" value="F:hydrolase activity"/>
    <property type="evidence" value="ECO:0007669"/>
    <property type="project" value="UniProtKB-KW"/>
</dbReference>
<comment type="caution">
    <text evidence="1">The sequence shown here is derived from an EMBL/GenBank/DDBJ whole genome shotgun (WGS) entry which is preliminary data.</text>
</comment>
<dbReference type="InterPro" id="IPR036412">
    <property type="entry name" value="HAD-like_sf"/>
</dbReference>
<organism evidence="1 2">
    <name type="scientific">Phytoactinopolyspora mesophila</name>
    <dbReference type="NCBI Taxonomy" id="2650750"/>
    <lineage>
        <taxon>Bacteria</taxon>
        <taxon>Bacillati</taxon>
        <taxon>Actinomycetota</taxon>
        <taxon>Actinomycetes</taxon>
        <taxon>Jiangellales</taxon>
        <taxon>Jiangellaceae</taxon>
        <taxon>Phytoactinopolyspora</taxon>
    </lineage>
</organism>
<proteinExistence type="predicted"/>
<dbReference type="InterPro" id="IPR023214">
    <property type="entry name" value="HAD_sf"/>
</dbReference>
<dbReference type="SUPFAM" id="SSF56784">
    <property type="entry name" value="HAD-like"/>
    <property type="match status" value="1"/>
</dbReference>
<name>A0A7K3M7Z5_9ACTN</name>
<dbReference type="Gene3D" id="3.40.50.1000">
    <property type="entry name" value="HAD superfamily/HAD-like"/>
    <property type="match status" value="1"/>
</dbReference>
<sequence length="200" mass="22446">MFDVDGVVIRRPGGRSWDADLEADLGIDPAALGRRFFAVHFGDVVLGRADLFDRLDVVVPALGGISSRELVDYWFARDAHLDERLLNDLGEARARGLDVHLATVQEHHRARYLWDTLGLRRYFASMHYAADVGHVKTEEGFYRVVESRTGLRPAEHCLVDDTQENVSAAEREGWKAVLWTPESRLEHVLGMVTPGIRDGG</sequence>
<keyword evidence="2" id="KW-1185">Reference proteome</keyword>
<dbReference type="PANTHER" id="PTHR43611:SF3">
    <property type="entry name" value="FLAVIN MONONUCLEOTIDE HYDROLASE 1, CHLOROPLATIC"/>
    <property type="match status" value="1"/>
</dbReference>
<dbReference type="Proteomes" id="UP000460435">
    <property type="component" value="Unassembled WGS sequence"/>
</dbReference>
<dbReference type="PANTHER" id="PTHR43611">
    <property type="entry name" value="ALPHA-D-GLUCOSE 1-PHOSPHATE PHOSPHATASE"/>
    <property type="match status" value="1"/>
</dbReference>